<dbReference type="InterPro" id="IPR020471">
    <property type="entry name" value="AKR"/>
</dbReference>
<evidence type="ECO:0000313" key="9">
    <source>
        <dbReference type="Proteomes" id="UP001212997"/>
    </source>
</evidence>
<dbReference type="EMBL" id="JANAWD010000031">
    <property type="protein sequence ID" value="KAJ3490243.1"/>
    <property type="molecule type" value="Genomic_DNA"/>
</dbReference>
<accession>A0AAD5YIA3</accession>
<comment type="similarity">
    <text evidence="1">Belongs to the aldo/keto reductase family.</text>
</comment>
<gene>
    <name evidence="8" type="ORF">NLI96_g1569</name>
</gene>
<dbReference type="GO" id="GO:0016652">
    <property type="term" value="F:oxidoreductase activity, acting on NAD(P)H as acceptor"/>
    <property type="evidence" value="ECO:0007669"/>
    <property type="project" value="InterPro"/>
</dbReference>
<dbReference type="InterPro" id="IPR023210">
    <property type="entry name" value="NADP_OxRdtase_dom"/>
</dbReference>
<evidence type="ECO:0000259" key="7">
    <source>
        <dbReference type="Pfam" id="PF00248"/>
    </source>
</evidence>
<feature type="binding site" evidence="5">
    <location>
        <position position="108"/>
    </location>
    <ligand>
        <name>substrate</name>
    </ligand>
</feature>
<keyword evidence="3" id="KW-0560">Oxidoreductase</keyword>
<dbReference type="AlphaFoldDB" id="A0AAD5YIA3"/>
<keyword evidence="9" id="KW-1185">Reference proteome</keyword>
<evidence type="ECO:0000256" key="6">
    <source>
        <dbReference type="PIRSR" id="PIRSR000097-3"/>
    </source>
</evidence>
<dbReference type="GO" id="GO:0016616">
    <property type="term" value="F:oxidoreductase activity, acting on the CH-OH group of donors, NAD or NADP as acceptor"/>
    <property type="evidence" value="ECO:0007669"/>
    <property type="project" value="UniProtKB-ARBA"/>
</dbReference>
<feature type="site" description="Lowers pKa of active site Tyr" evidence="6">
    <location>
        <position position="76"/>
    </location>
</feature>
<evidence type="ECO:0000256" key="3">
    <source>
        <dbReference type="ARBA" id="ARBA00023002"/>
    </source>
</evidence>
<keyword evidence="2" id="KW-0521">NADP</keyword>
<evidence type="ECO:0000256" key="1">
    <source>
        <dbReference type="ARBA" id="ARBA00007905"/>
    </source>
</evidence>
<evidence type="ECO:0000256" key="4">
    <source>
        <dbReference type="PIRSR" id="PIRSR000097-1"/>
    </source>
</evidence>
<evidence type="ECO:0000256" key="5">
    <source>
        <dbReference type="PIRSR" id="PIRSR000097-2"/>
    </source>
</evidence>
<sequence length="293" mass="32785">MAPLTIPLNDGTTIPWLAFGTGTALYNKEAKKEVLVAINAGIHHLDGAQVYGNEASIGDAIAESGLPRSDFYVTTKLAQIPQGKTVKDTVVESLRKLKLEYVDQFLIHTPKYHTNLKAVWREVEGLKKEGLAKTIGVSNFQVKHLEEIIHAAEIIPAINQLEYHPYVFKATEPVIQYQKRFNIVTTSFGGLSPITRFAGGPIDAVLEKIGKQLGDERGKPVTSGQVLQLWLRKKNIPAISTSRKVERLQEYLDVETLRDLSPQEEKEIDDVGSKVHHRVFHQAKWIDEESAKF</sequence>
<dbReference type="InterPro" id="IPR044494">
    <property type="entry name" value="AKR3C2/3"/>
</dbReference>
<dbReference type="PRINTS" id="PR00069">
    <property type="entry name" value="ALDKETRDTASE"/>
</dbReference>
<dbReference type="Proteomes" id="UP001212997">
    <property type="component" value="Unassembled WGS sequence"/>
</dbReference>
<feature type="active site" description="Proton donor" evidence="4">
    <location>
        <position position="51"/>
    </location>
</feature>
<evidence type="ECO:0000256" key="2">
    <source>
        <dbReference type="ARBA" id="ARBA00022857"/>
    </source>
</evidence>
<comment type="caution">
    <text evidence="8">The sequence shown here is derived from an EMBL/GenBank/DDBJ whole genome shotgun (WGS) entry which is preliminary data.</text>
</comment>
<reference evidence="8" key="1">
    <citation type="submission" date="2022-07" db="EMBL/GenBank/DDBJ databases">
        <title>Genome Sequence of Physisporinus lineatus.</title>
        <authorList>
            <person name="Buettner E."/>
        </authorList>
    </citation>
    <scope>NUCLEOTIDE SEQUENCE</scope>
    <source>
        <strain evidence="8">VT162</strain>
    </source>
</reference>
<dbReference type="Pfam" id="PF00248">
    <property type="entry name" value="Aldo_ket_red"/>
    <property type="match status" value="1"/>
</dbReference>
<dbReference type="Gene3D" id="3.20.20.100">
    <property type="entry name" value="NADP-dependent oxidoreductase domain"/>
    <property type="match status" value="1"/>
</dbReference>
<dbReference type="SUPFAM" id="SSF51430">
    <property type="entry name" value="NAD(P)-linked oxidoreductase"/>
    <property type="match status" value="1"/>
</dbReference>
<organism evidence="8 9">
    <name type="scientific">Meripilus lineatus</name>
    <dbReference type="NCBI Taxonomy" id="2056292"/>
    <lineage>
        <taxon>Eukaryota</taxon>
        <taxon>Fungi</taxon>
        <taxon>Dikarya</taxon>
        <taxon>Basidiomycota</taxon>
        <taxon>Agaricomycotina</taxon>
        <taxon>Agaricomycetes</taxon>
        <taxon>Polyporales</taxon>
        <taxon>Meripilaceae</taxon>
        <taxon>Meripilus</taxon>
    </lineage>
</organism>
<dbReference type="PANTHER" id="PTHR43827">
    <property type="entry name" value="2,5-DIKETO-D-GLUCONIC ACID REDUCTASE"/>
    <property type="match status" value="1"/>
</dbReference>
<dbReference type="CDD" id="cd19120">
    <property type="entry name" value="AKR_AKR3C2-3"/>
    <property type="match status" value="1"/>
</dbReference>
<protein>
    <recommendedName>
        <fullName evidence="7">NADP-dependent oxidoreductase domain-containing protein</fullName>
    </recommendedName>
</protein>
<proteinExistence type="inferred from homology"/>
<dbReference type="PIRSF" id="PIRSF000097">
    <property type="entry name" value="AKR"/>
    <property type="match status" value="1"/>
</dbReference>
<evidence type="ECO:0000313" key="8">
    <source>
        <dbReference type="EMBL" id="KAJ3490243.1"/>
    </source>
</evidence>
<dbReference type="InterPro" id="IPR036812">
    <property type="entry name" value="NAD(P)_OxRdtase_dom_sf"/>
</dbReference>
<dbReference type="InterPro" id="IPR018170">
    <property type="entry name" value="Aldo/ket_reductase_CS"/>
</dbReference>
<dbReference type="PANTHER" id="PTHR43827:SF3">
    <property type="entry name" value="NADP-DEPENDENT OXIDOREDUCTASE DOMAIN-CONTAINING PROTEIN"/>
    <property type="match status" value="1"/>
</dbReference>
<dbReference type="PROSITE" id="PS00062">
    <property type="entry name" value="ALDOKETO_REDUCTASE_2"/>
    <property type="match status" value="1"/>
</dbReference>
<feature type="domain" description="NADP-dependent oxidoreductase" evidence="7">
    <location>
        <begin position="22"/>
        <end position="188"/>
    </location>
</feature>
<name>A0AAD5YIA3_9APHY</name>